<dbReference type="GO" id="GO:0051301">
    <property type="term" value="P:cell division"/>
    <property type="evidence" value="ECO:0007669"/>
    <property type="project" value="UniProtKB-KW"/>
</dbReference>
<feature type="region of interest" description="Disordered" evidence="6">
    <location>
        <begin position="243"/>
        <end position="376"/>
    </location>
</feature>
<keyword evidence="9" id="KW-1185">Reference proteome</keyword>
<feature type="compositionally biased region" description="Polar residues" evidence="6">
    <location>
        <begin position="247"/>
        <end position="271"/>
    </location>
</feature>
<evidence type="ECO:0000256" key="4">
    <source>
        <dbReference type="ARBA" id="ARBA00022701"/>
    </source>
</evidence>
<feature type="compositionally biased region" description="Low complexity" evidence="6">
    <location>
        <begin position="281"/>
        <end position="298"/>
    </location>
</feature>
<proteinExistence type="inferred from homology"/>
<evidence type="ECO:0000256" key="3">
    <source>
        <dbReference type="ARBA" id="ARBA00022618"/>
    </source>
</evidence>
<feature type="domain" description="TOG" evidence="7">
    <location>
        <begin position="3"/>
        <end position="245"/>
    </location>
</feature>
<keyword evidence="4" id="KW-0493">Microtubule</keyword>
<feature type="non-terminal residue" evidence="8">
    <location>
        <position position="1"/>
    </location>
</feature>
<keyword evidence="3" id="KW-0132">Cell division</keyword>
<feature type="compositionally biased region" description="Acidic residues" evidence="6">
    <location>
        <begin position="710"/>
        <end position="725"/>
    </location>
</feature>
<feature type="region of interest" description="Disordered" evidence="6">
    <location>
        <begin position="710"/>
        <end position="747"/>
    </location>
</feature>
<dbReference type="InterPro" id="IPR034085">
    <property type="entry name" value="TOG"/>
</dbReference>
<evidence type="ECO:0000256" key="1">
    <source>
        <dbReference type="ARBA" id="ARBA00004186"/>
    </source>
</evidence>
<dbReference type="GO" id="GO:0090307">
    <property type="term" value="P:mitotic spindle assembly"/>
    <property type="evidence" value="ECO:0007669"/>
    <property type="project" value="TreeGrafter"/>
</dbReference>
<name>A0A8H7SA78_9FUNG</name>
<dbReference type="PANTHER" id="PTHR21567:SF9">
    <property type="entry name" value="CLIP-ASSOCIATING PROTEIN"/>
    <property type="match status" value="1"/>
</dbReference>
<dbReference type="GO" id="GO:0005815">
    <property type="term" value="C:microtubule organizing center"/>
    <property type="evidence" value="ECO:0007669"/>
    <property type="project" value="TreeGrafter"/>
</dbReference>
<evidence type="ECO:0000256" key="2">
    <source>
        <dbReference type="ARBA" id="ARBA00009549"/>
    </source>
</evidence>
<accession>A0A8H7SA78</accession>
<keyword evidence="5" id="KW-0131">Cell cycle</keyword>
<dbReference type="GO" id="GO:1990023">
    <property type="term" value="C:mitotic spindle midzone"/>
    <property type="evidence" value="ECO:0007669"/>
    <property type="project" value="TreeGrafter"/>
</dbReference>
<dbReference type="PANTHER" id="PTHR21567">
    <property type="entry name" value="CLASP"/>
    <property type="match status" value="1"/>
</dbReference>
<evidence type="ECO:0000259" key="7">
    <source>
        <dbReference type="SMART" id="SM01349"/>
    </source>
</evidence>
<dbReference type="SMART" id="SM01349">
    <property type="entry name" value="TOG"/>
    <property type="match status" value="1"/>
</dbReference>
<sequence length="747" mass="83539">FTSAKELDAEFASMQTVFRDKETEHNWEARDKSVTRLRGIIRGDANEKYHDSFILGLRQMVDGIIKGVESLRTSLALNALTLVSEIGTYAGKSIDTYIYDRLVDCLVKCATTTKKVIATASLKTTTTFLRHSIYHHKIMNMLWVTMNEKNSQARLFTVTYTKTILQTHTHRDHTRSVMDRTGNTDLIVKILSKGLDDPTPAVRENCREAFWIFWEHWQDRAETLLKTLPPPIKKALEKSKNAALANKNRTIHSPTNSTGSLRTSSSMGSHRNISDYHEAVSPSTSSASNGSSGSSEQHSIPHHEIPKSMTRSISPRASSPSIRSTSPHLLRSYGSPPPIPSHLHTAYKPPTSPPPPPSSTQARKTRVPGLTRKKSTIGMNAKRKLSIVSMLNHDDLTVRCEGLHMLARKLSGQRFNPKHPDRTFIQIESSKGMVDGDKLKDIIWSMFQEENVRLYEALSTWESVAGVLLKLVSFEEYVPRLILDASADAISLKTEDDVAKFEQANQALKRVKHFLKRHDPNLPEKLYAGLQEVGGFGTGPTSSLRKTPSIAVLSGKKDPMRNPANRRKLTSRYLEWMDELVLPILGLEQNNNNSDDVSMDQLATEWMDPDAPDNAVSQWFESDAHIRQYLEKLFPLASTSSSGSVVHAPLVSLVGHLRLVNQKLFEIVASTYDPSTVTKISRVLGIHIRILPDYVCQSASIIDGVDEQLPEVEDRAEEPITEETYEPFKSVPDVGSYDAETSANKID</sequence>
<dbReference type="InterPro" id="IPR011989">
    <property type="entry name" value="ARM-like"/>
</dbReference>
<dbReference type="Proteomes" id="UP000646827">
    <property type="component" value="Unassembled WGS sequence"/>
</dbReference>
<gene>
    <name evidence="8" type="ORF">INT45_012877</name>
</gene>
<dbReference type="InterPro" id="IPR016024">
    <property type="entry name" value="ARM-type_fold"/>
</dbReference>
<feature type="compositionally biased region" description="Low complexity" evidence="6">
    <location>
        <begin position="310"/>
        <end position="327"/>
    </location>
</feature>
<dbReference type="GO" id="GO:0008017">
    <property type="term" value="F:microtubule binding"/>
    <property type="evidence" value="ECO:0007669"/>
    <property type="project" value="TreeGrafter"/>
</dbReference>
<dbReference type="SUPFAM" id="SSF48371">
    <property type="entry name" value="ARM repeat"/>
    <property type="match status" value="1"/>
</dbReference>
<reference evidence="8 9" key="1">
    <citation type="submission" date="2020-12" db="EMBL/GenBank/DDBJ databases">
        <title>Metabolic potential, ecology and presence of endohyphal bacteria is reflected in genomic diversity of Mucoromycotina.</title>
        <authorList>
            <person name="Muszewska A."/>
            <person name="Okrasinska A."/>
            <person name="Steczkiewicz K."/>
            <person name="Drgas O."/>
            <person name="Orlowska M."/>
            <person name="Perlinska-Lenart U."/>
            <person name="Aleksandrzak-Piekarczyk T."/>
            <person name="Szatraj K."/>
            <person name="Zielenkiewicz U."/>
            <person name="Pilsyk S."/>
            <person name="Malc E."/>
            <person name="Mieczkowski P."/>
            <person name="Kruszewska J.S."/>
            <person name="Biernat P."/>
            <person name="Pawlowska J."/>
        </authorList>
    </citation>
    <scope>NUCLEOTIDE SEQUENCE [LARGE SCALE GENOMIC DNA]</scope>
    <source>
        <strain evidence="8 9">CBS 142.35</strain>
    </source>
</reference>
<feature type="compositionally biased region" description="Basic residues" evidence="6">
    <location>
        <begin position="363"/>
        <end position="376"/>
    </location>
</feature>
<dbReference type="EMBL" id="JAEPRB010000045">
    <property type="protein sequence ID" value="KAG2224308.1"/>
    <property type="molecule type" value="Genomic_DNA"/>
</dbReference>
<comment type="caution">
    <text evidence="8">The sequence shown here is derived from an EMBL/GenBank/DDBJ whole genome shotgun (WGS) entry which is preliminary data.</text>
</comment>
<dbReference type="Pfam" id="PF12348">
    <property type="entry name" value="CLASP_N"/>
    <property type="match status" value="1"/>
</dbReference>
<dbReference type="AlphaFoldDB" id="A0A8H7SA78"/>
<evidence type="ECO:0000313" key="8">
    <source>
        <dbReference type="EMBL" id="KAG2224308.1"/>
    </source>
</evidence>
<dbReference type="OrthoDB" id="46159at2759"/>
<evidence type="ECO:0000256" key="5">
    <source>
        <dbReference type="ARBA" id="ARBA00022776"/>
    </source>
</evidence>
<protein>
    <recommendedName>
        <fullName evidence="7">TOG domain-containing protein</fullName>
    </recommendedName>
</protein>
<comment type="subcellular location">
    <subcellularLocation>
        <location evidence="1">Cytoplasm</location>
        <location evidence="1">Cytoskeleton</location>
        <location evidence="1">Spindle</location>
    </subcellularLocation>
</comment>
<dbReference type="GO" id="GO:0005876">
    <property type="term" value="C:spindle microtubule"/>
    <property type="evidence" value="ECO:0007669"/>
    <property type="project" value="TreeGrafter"/>
</dbReference>
<keyword evidence="5" id="KW-0498">Mitosis</keyword>
<evidence type="ECO:0000256" key="6">
    <source>
        <dbReference type="SAM" id="MobiDB-lite"/>
    </source>
</evidence>
<dbReference type="Gene3D" id="1.25.10.10">
    <property type="entry name" value="Leucine-rich Repeat Variant"/>
    <property type="match status" value="1"/>
</dbReference>
<dbReference type="GO" id="GO:0005881">
    <property type="term" value="C:cytoplasmic microtubule"/>
    <property type="evidence" value="ECO:0007669"/>
    <property type="project" value="TreeGrafter"/>
</dbReference>
<organism evidence="8 9">
    <name type="scientific">Circinella minor</name>
    <dbReference type="NCBI Taxonomy" id="1195481"/>
    <lineage>
        <taxon>Eukaryota</taxon>
        <taxon>Fungi</taxon>
        <taxon>Fungi incertae sedis</taxon>
        <taxon>Mucoromycota</taxon>
        <taxon>Mucoromycotina</taxon>
        <taxon>Mucoromycetes</taxon>
        <taxon>Mucorales</taxon>
        <taxon>Lichtheimiaceae</taxon>
        <taxon>Circinella</taxon>
    </lineage>
</organism>
<comment type="similarity">
    <text evidence="2">Belongs to the CLASP family.</text>
</comment>
<evidence type="ECO:0000313" key="9">
    <source>
        <dbReference type="Proteomes" id="UP000646827"/>
    </source>
</evidence>
<feature type="non-terminal residue" evidence="8">
    <location>
        <position position="747"/>
    </location>
</feature>
<dbReference type="InterPro" id="IPR024395">
    <property type="entry name" value="CLASP_N_dom"/>
</dbReference>